<dbReference type="EMBL" id="BSXV01000196">
    <property type="protein sequence ID" value="GME88006.1"/>
    <property type="molecule type" value="Genomic_DNA"/>
</dbReference>
<accession>A0ACB5TG53</accession>
<protein>
    <submittedName>
        <fullName evidence="1">Unnamed protein product</fullName>
    </submittedName>
</protein>
<name>A0ACB5TG53_CANBO</name>
<comment type="caution">
    <text evidence="1">The sequence shown here is derived from an EMBL/GenBank/DDBJ whole genome shotgun (WGS) entry which is preliminary data.</text>
</comment>
<dbReference type="Proteomes" id="UP001165101">
    <property type="component" value="Unassembled WGS sequence"/>
</dbReference>
<proteinExistence type="predicted"/>
<evidence type="ECO:0000313" key="1">
    <source>
        <dbReference type="EMBL" id="GME88006.1"/>
    </source>
</evidence>
<reference evidence="1" key="1">
    <citation type="submission" date="2023-04" db="EMBL/GenBank/DDBJ databases">
        <title>Candida boidinii NBRC 1967.</title>
        <authorList>
            <person name="Ichikawa N."/>
            <person name="Sato H."/>
            <person name="Tonouchi N."/>
        </authorList>
    </citation>
    <scope>NUCLEOTIDE SEQUENCE</scope>
    <source>
        <strain evidence="1">NBRC 1967</strain>
    </source>
</reference>
<sequence length="525" mass="56192">MSQDSLTVPSDYTRSVITATRGCRVPENLLHQGFNVRLFDANVGGDAYLSQEYYNTYDKYAIIGTANQVPGIPSFFVTNNLTTTTEWGIPFNPDHFLGEFSSYFLVPKTGLYNITLTNVDNGAMIYLGPSAFTCCYFEDFTLVPDTYAAWAIWDISTFIKGSDSGFVYLEANQYIPMRIIYINRLTDGSFDLVINDPDGMEVALESRLFVDPRSFSQVCSYTTFIESSGCIDCSSTYTVSTTTLRTNGTQVLTDDLEVVVTPLPVKTTTTSLCYTCSSEYTSTTETVITTGSTTVTEAVEIVVTPAATITTTVVCPTCTAPVTLTTNTIVSTGTSPVTVPEVIVSSPVSTLTTTVPCATCTAPVTLTTETVITTGISHVIISNTLDTTISPDSELLDISDKPSTFSIAVTTSHELESSTIATGAESIATSTNIPDIGSIKSTAEVIETTVSFHLSDNEPSYSKISPISSDSLKISDSTYSSFSTSGATPSYEKGGATEGFTGSSSRKTFNVLALIVTVIALLFVV</sequence>
<gene>
    <name evidence="1" type="ORF">Cboi01_000066800</name>
</gene>
<organism evidence="1 2">
    <name type="scientific">Candida boidinii</name>
    <name type="common">Yeast</name>
    <dbReference type="NCBI Taxonomy" id="5477"/>
    <lineage>
        <taxon>Eukaryota</taxon>
        <taxon>Fungi</taxon>
        <taxon>Dikarya</taxon>
        <taxon>Ascomycota</taxon>
        <taxon>Saccharomycotina</taxon>
        <taxon>Pichiomycetes</taxon>
        <taxon>Pichiales</taxon>
        <taxon>Pichiaceae</taxon>
        <taxon>Ogataea</taxon>
        <taxon>Ogataea/Candida clade</taxon>
    </lineage>
</organism>
<evidence type="ECO:0000313" key="2">
    <source>
        <dbReference type="Proteomes" id="UP001165101"/>
    </source>
</evidence>
<keyword evidence="2" id="KW-1185">Reference proteome</keyword>